<evidence type="ECO:0000313" key="2">
    <source>
        <dbReference type="EMBL" id="HEC05257.1"/>
    </source>
</evidence>
<dbReference type="EMBL" id="DRLF01000009">
    <property type="protein sequence ID" value="HEC05257.1"/>
    <property type="molecule type" value="Genomic_DNA"/>
</dbReference>
<feature type="signal peptide" evidence="1">
    <location>
        <begin position="1"/>
        <end position="19"/>
    </location>
</feature>
<keyword evidence="1" id="KW-0732">Signal</keyword>
<feature type="chain" id="PRO_5032302207" evidence="1">
    <location>
        <begin position="20"/>
        <end position="227"/>
    </location>
</feature>
<dbReference type="Proteomes" id="UP000886339">
    <property type="component" value="Unassembled WGS sequence"/>
</dbReference>
<gene>
    <name evidence="2" type="ORF">ENJ12_00260</name>
</gene>
<evidence type="ECO:0000256" key="1">
    <source>
        <dbReference type="SAM" id="SignalP"/>
    </source>
</evidence>
<dbReference type="InterPro" id="IPR042245">
    <property type="entry name" value="Tgt2/MlaC_sf"/>
</dbReference>
<dbReference type="PANTHER" id="PTHR36573:SF1">
    <property type="entry name" value="INTERMEMBRANE PHOSPHOLIPID TRANSPORT SYSTEM BINDING PROTEIN MLAC"/>
    <property type="match status" value="1"/>
</dbReference>
<sequence length="227" mass="25625">MKRTVFTLLAAVSMGVAQAQPGTAMPAYGYAPPMPRQMAPMPPPAAPAFTKGSPAAVLEEGMGRLLKRLHSKNLDTDSLRKYLDNEVAPYFDFAYMAKSAAGNMYRHMSEGQRGRMAQRIKEEFLSTMVQRLVSYNNQTVNVVSQRMHPNARTGVVTTAIRGPQGYPTRLDFRFYKAKDGWKVFDVMANGQSAVVHYRRQFRQTMYMPRGRDQRPMIRPHRQLSSGS</sequence>
<protein>
    <submittedName>
        <fullName evidence="2">ABC transporter substrate-binding protein</fullName>
    </submittedName>
</protein>
<comment type="caution">
    <text evidence="2">The sequence shown here is derived from an EMBL/GenBank/DDBJ whole genome shotgun (WGS) entry which is preliminary data.</text>
</comment>
<dbReference type="PANTHER" id="PTHR36573">
    <property type="entry name" value="INTERMEMBRANE PHOSPHOLIPID TRANSPORT SYSTEM BINDING PROTEIN MLAC"/>
    <property type="match status" value="1"/>
</dbReference>
<dbReference type="Gene3D" id="3.10.450.710">
    <property type="entry name" value="Tgt2/MlaC"/>
    <property type="match status" value="1"/>
</dbReference>
<reference evidence="2" key="1">
    <citation type="journal article" date="2020" name="mSystems">
        <title>Genome- and Community-Level Interaction Insights into Carbon Utilization and Element Cycling Functions of Hydrothermarchaeota in Hydrothermal Sediment.</title>
        <authorList>
            <person name="Zhou Z."/>
            <person name="Liu Y."/>
            <person name="Xu W."/>
            <person name="Pan J."/>
            <person name="Luo Z.H."/>
            <person name="Li M."/>
        </authorList>
    </citation>
    <scope>NUCLEOTIDE SEQUENCE [LARGE SCALE GENOMIC DNA]</scope>
    <source>
        <strain evidence="2">HyVt-458</strain>
    </source>
</reference>
<dbReference type="AlphaFoldDB" id="A0A831RSG9"/>
<organism evidence="2">
    <name type="scientific">Thiolapillus brandeum</name>
    <dbReference type="NCBI Taxonomy" id="1076588"/>
    <lineage>
        <taxon>Bacteria</taxon>
        <taxon>Pseudomonadati</taxon>
        <taxon>Pseudomonadota</taxon>
        <taxon>Gammaproteobacteria</taxon>
        <taxon>Chromatiales</taxon>
        <taxon>Sedimenticolaceae</taxon>
        <taxon>Thiolapillus</taxon>
    </lineage>
</organism>
<dbReference type="InterPro" id="IPR008869">
    <property type="entry name" value="MlaC/ttg2D"/>
</dbReference>
<proteinExistence type="predicted"/>
<accession>A0A831RSG9</accession>
<name>A0A831RSG9_9GAMM</name>
<dbReference type="Pfam" id="PF05494">
    <property type="entry name" value="MlaC"/>
    <property type="match status" value="1"/>
</dbReference>